<comment type="subcellular location">
    <subcellularLocation>
        <location evidence="1">Membrane</location>
        <topology evidence="1">Single-pass membrane protein</topology>
    </subcellularLocation>
</comment>
<protein>
    <submittedName>
        <fullName evidence="4">Glycosyltransferase family 2 protein</fullName>
        <ecNumber evidence="4">2.4.-.-</ecNumber>
    </submittedName>
</protein>
<proteinExistence type="predicted"/>
<dbReference type="EC" id="2.4.-.-" evidence="4"/>
<dbReference type="InterPro" id="IPR029044">
    <property type="entry name" value="Nucleotide-diphossugar_trans"/>
</dbReference>
<keyword evidence="2" id="KW-0812">Transmembrane</keyword>
<name>A0ABV6FYV4_9GAMM</name>
<organism evidence="4 5">
    <name type="scientific">Kushneria aurantia</name>
    <dbReference type="NCBI Taxonomy" id="504092"/>
    <lineage>
        <taxon>Bacteria</taxon>
        <taxon>Pseudomonadati</taxon>
        <taxon>Pseudomonadota</taxon>
        <taxon>Gammaproteobacteria</taxon>
        <taxon>Oceanospirillales</taxon>
        <taxon>Halomonadaceae</taxon>
        <taxon>Kushneria</taxon>
    </lineage>
</organism>
<dbReference type="Gene3D" id="3.90.550.10">
    <property type="entry name" value="Spore Coat Polysaccharide Biosynthesis Protein SpsA, Chain A"/>
    <property type="match status" value="1"/>
</dbReference>
<dbReference type="PANTHER" id="PTHR21461:SF69">
    <property type="entry name" value="GLYCOSYLTRANSFERASE FAMILY 92 PROTEIN"/>
    <property type="match status" value="1"/>
</dbReference>
<keyword evidence="4" id="KW-0328">Glycosyltransferase</keyword>
<comment type="caution">
    <text evidence="4">The sequence shown here is derived from an EMBL/GenBank/DDBJ whole genome shotgun (WGS) entry which is preliminary data.</text>
</comment>
<dbReference type="GO" id="GO:0016757">
    <property type="term" value="F:glycosyltransferase activity"/>
    <property type="evidence" value="ECO:0007669"/>
    <property type="project" value="UniProtKB-KW"/>
</dbReference>
<evidence type="ECO:0000313" key="4">
    <source>
        <dbReference type="EMBL" id="MFC0266583.1"/>
    </source>
</evidence>
<evidence type="ECO:0000313" key="5">
    <source>
        <dbReference type="Proteomes" id="UP001589814"/>
    </source>
</evidence>
<dbReference type="RefSeq" id="WP_019953012.1">
    <property type="nucleotide sequence ID" value="NZ_JBHLVX010000004.1"/>
</dbReference>
<accession>A0ABV6FYV4</accession>
<evidence type="ECO:0000256" key="1">
    <source>
        <dbReference type="ARBA" id="ARBA00004167"/>
    </source>
</evidence>
<keyword evidence="3" id="KW-1133">Transmembrane helix</keyword>
<dbReference type="SUPFAM" id="SSF53448">
    <property type="entry name" value="Nucleotide-diphospho-sugar transferases"/>
    <property type="match status" value="1"/>
</dbReference>
<keyword evidence="5" id="KW-1185">Reference proteome</keyword>
<reference evidence="4 5" key="1">
    <citation type="submission" date="2024-09" db="EMBL/GenBank/DDBJ databases">
        <authorList>
            <person name="Sun Q."/>
            <person name="Mori K."/>
        </authorList>
    </citation>
    <scope>NUCLEOTIDE SEQUENCE [LARGE SCALE GENOMIC DNA]</scope>
    <source>
        <strain evidence="4 5">CCM 7415</strain>
    </source>
</reference>
<dbReference type="Proteomes" id="UP001589814">
    <property type="component" value="Unassembled WGS sequence"/>
</dbReference>
<dbReference type="PANTHER" id="PTHR21461">
    <property type="entry name" value="GLYCOSYLTRANSFERASE FAMILY 92 PROTEIN"/>
    <property type="match status" value="1"/>
</dbReference>
<evidence type="ECO:0000256" key="2">
    <source>
        <dbReference type="ARBA" id="ARBA00022692"/>
    </source>
</evidence>
<dbReference type="Pfam" id="PF13704">
    <property type="entry name" value="Glyco_tranf_2_4"/>
    <property type="match status" value="1"/>
</dbReference>
<keyword evidence="4" id="KW-0808">Transferase</keyword>
<sequence length="278" mass="31898">MKVALVAIAKDEAKSLPEWIAHHLYLGFDDIIVYDNESTDNSEKILEKLGEALPVTRNPWNNREIRSPQLTAYNHFRLLHASQYDWVAFFDLDEFLVVRNGASLKTVLSQYPDSVAAVGVNWLTLGSSGQAGSDYERVTETFRWGPKRSFRNNAHIKTIMRPPKVKRVDIHHCDVISGDYIHPNGEPLEFPSKPGITQKIEHSVLQLNHYQVKSLEEFEAKIKKGLATRRADDPKRVRERPRVLLEKLDRQEEFYNDVDASLFESDVFKKVASLLSDI</sequence>
<dbReference type="EMBL" id="JBHLVX010000004">
    <property type="protein sequence ID" value="MFC0266583.1"/>
    <property type="molecule type" value="Genomic_DNA"/>
</dbReference>
<gene>
    <name evidence="4" type="ORF">ACFFHW_00995</name>
</gene>
<keyword evidence="3" id="KW-0472">Membrane</keyword>
<evidence type="ECO:0000256" key="3">
    <source>
        <dbReference type="ARBA" id="ARBA00022989"/>
    </source>
</evidence>